<dbReference type="PANTHER" id="PTHR35146:SF1">
    <property type="entry name" value="UPF0178 PROTEIN YAII"/>
    <property type="match status" value="1"/>
</dbReference>
<evidence type="ECO:0000313" key="3">
    <source>
        <dbReference type="Proteomes" id="UP000237350"/>
    </source>
</evidence>
<dbReference type="PANTHER" id="PTHR35146">
    <property type="entry name" value="UPF0178 PROTEIN YAII"/>
    <property type="match status" value="1"/>
</dbReference>
<evidence type="ECO:0000256" key="1">
    <source>
        <dbReference type="ARBA" id="ARBA00008522"/>
    </source>
</evidence>
<keyword evidence="3" id="KW-1185">Reference proteome</keyword>
<organism evidence="2 3">
    <name type="scientific">Alkalispirochaeta sphaeroplastigenens</name>
    <dbReference type="NCBI Taxonomy" id="1187066"/>
    <lineage>
        <taxon>Bacteria</taxon>
        <taxon>Pseudomonadati</taxon>
        <taxon>Spirochaetota</taxon>
        <taxon>Spirochaetia</taxon>
        <taxon>Spirochaetales</taxon>
        <taxon>Spirochaetaceae</taxon>
        <taxon>Alkalispirochaeta</taxon>
    </lineage>
</organism>
<name>A0A2S4K1P5_9SPIO</name>
<sequence>MERPDRADSPAGGVEIWVDGDSCPVPVREILQRVSRKRGIPVRFCANRDLPLGTGGGDLLKMLVIRDESVDDYLLRETAAAGGIPLVVTRDIPLAEGLVELGVPVMNDRGRLFERDSIRELRSLRDARAEIRAQGLERMSRAATFGKREQKAFADALDRFLAKPPRPRGFPEKGTLRS</sequence>
<protein>
    <submittedName>
        <fullName evidence="2">Uncharacterized protein</fullName>
    </submittedName>
</protein>
<dbReference type="InterPro" id="IPR003791">
    <property type="entry name" value="UPF0178"/>
</dbReference>
<proteinExistence type="inferred from homology"/>
<dbReference type="Proteomes" id="UP000237350">
    <property type="component" value="Unassembled WGS sequence"/>
</dbReference>
<dbReference type="RefSeq" id="WP_181015274.1">
    <property type="nucleotide sequence ID" value="NZ_LPWH01000001.1"/>
</dbReference>
<gene>
    <name evidence="2" type="ORF">AU468_00490</name>
</gene>
<dbReference type="AlphaFoldDB" id="A0A2S4K1P5"/>
<comment type="caution">
    <text evidence="2">The sequence shown here is derived from an EMBL/GenBank/DDBJ whole genome shotgun (WGS) entry which is preliminary data.</text>
</comment>
<comment type="similarity">
    <text evidence="1">Belongs to the UPF0178 family.</text>
</comment>
<accession>A0A2S4K1P5</accession>
<reference evidence="3" key="1">
    <citation type="submission" date="2015-12" db="EMBL/GenBank/DDBJ databases">
        <authorList>
            <person name="Lodha T.D."/>
            <person name="Chintalapati S."/>
            <person name="Chintalapati V.R."/>
            <person name="Sravanthi T."/>
        </authorList>
    </citation>
    <scope>NUCLEOTIDE SEQUENCE [LARGE SCALE GENOMIC DNA]</scope>
    <source>
        <strain evidence="3">JC133</strain>
    </source>
</reference>
<dbReference type="EMBL" id="LPWH01000001">
    <property type="protein sequence ID" value="POR05686.1"/>
    <property type="molecule type" value="Genomic_DNA"/>
</dbReference>
<evidence type="ECO:0000313" key="2">
    <source>
        <dbReference type="EMBL" id="POR05686.1"/>
    </source>
</evidence>
<dbReference type="Pfam" id="PF02639">
    <property type="entry name" value="DUF188"/>
    <property type="match status" value="1"/>
</dbReference>